<dbReference type="PATRIC" id="fig|1301098.3.peg.1447"/>
<evidence type="ECO:0000313" key="2">
    <source>
        <dbReference type="Proteomes" id="UP000025241"/>
    </source>
</evidence>
<dbReference type="AlphaFoldDB" id="A0A024HE83"/>
<proteinExistence type="predicted"/>
<name>A0A024HE83_PSEKB</name>
<evidence type="ECO:0000313" key="1">
    <source>
        <dbReference type="EMBL" id="CDF82817.1"/>
    </source>
</evidence>
<sequence>MIKLKTVGTAVTVVAALVGCGLSLWQAYEGRKDRQFDTAMVLKEAKSKSFAAEIASYEKATDKSGLDQVIAQQQKFEHGWRDEQDLQRLLKPVLEQTATSLPADLQARVAMILARNRDNDQFDPGYILLGAAYLVTQDYNNAKEYLGLARGSGDDPPASALLAAALSRLSQQAPTPIERQQLQRSALQSFQQALQAAGWDAKQGWTLGLFKGDKSADAARDLAAFSFSDKSLHEVVKDDPAYKALIEKWGGEGRKEAMLVPQGEQPWDKKTQQ</sequence>
<reference evidence="1 2" key="1">
    <citation type="submission" date="2013-03" db="EMBL/GenBank/DDBJ databases">
        <authorList>
            <person name="Linke B."/>
        </authorList>
    </citation>
    <scope>NUCLEOTIDE SEQUENCE [LARGE SCALE GENOMIC DNA]</scope>
    <source>
        <strain evidence="1 2">B13</strain>
    </source>
</reference>
<protein>
    <recommendedName>
        <fullName evidence="3">Lipoprotein</fullName>
    </recommendedName>
</protein>
<keyword evidence="2" id="KW-1185">Reference proteome</keyword>
<dbReference type="PROSITE" id="PS51257">
    <property type="entry name" value="PROKAR_LIPOPROTEIN"/>
    <property type="match status" value="1"/>
</dbReference>
<dbReference type="KEGG" id="pkc:PKB_1455"/>
<dbReference type="Proteomes" id="UP000025241">
    <property type="component" value="Chromosome I"/>
</dbReference>
<evidence type="ECO:0008006" key="3">
    <source>
        <dbReference type="Google" id="ProtNLM"/>
    </source>
</evidence>
<dbReference type="HOGENOM" id="CLU_1018889_0_0_6"/>
<reference evidence="1 2" key="2">
    <citation type="submission" date="2014-05" db="EMBL/GenBank/DDBJ databases">
        <title>Genome sequence of the 3-chlorobenzoate degrading bacterium Pseudomonas knackmussii B13 shows multiple evidence for horizontal gene transfer.</title>
        <authorList>
            <person name="Miyazaki R."/>
            <person name="Bertelli C."/>
            <person name="Falquet L."/>
            <person name="Robinson-Rechavi M."/>
            <person name="Gharib W."/>
            <person name="Roy S."/>
            <person name="Van der Meer J.R."/>
        </authorList>
    </citation>
    <scope>NUCLEOTIDE SEQUENCE [LARGE SCALE GENOMIC DNA]</scope>
    <source>
        <strain evidence="1 2">B13</strain>
    </source>
</reference>
<organism evidence="1 2">
    <name type="scientific">Pseudomonas knackmussii (strain DSM 6978 / CCUG 54928 / LMG 23759 / B13)</name>
    <dbReference type="NCBI Taxonomy" id="1301098"/>
    <lineage>
        <taxon>Bacteria</taxon>
        <taxon>Pseudomonadati</taxon>
        <taxon>Pseudomonadota</taxon>
        <taxon>Gammaproteobacteria</taxon>
        <taxon>Pseudomonadales</taxon>
        <taxon>Pseudomonadaceae</taxon>
        <taxon>Pseudomonas</taxon>
    </lineage>
</organism>
<accession>A0A024HE83</accession>
<dbReference type="STRING" id="1301098.PKB_1455"/>
<gene>
    <name evidence="1" type="ORF">PKB_1455</name>
</gene>
<dbReference type="EMBL" id="HG322950">
    <property type="protein sequence ID" value="CDF82817.1"/>
    <property type="molecule type" value="Genomic_DNA"/>
</dbReference>
<dbReference type="RefSeq" id="WP_043250294.1">
    <property type="nucleotide sequence ID" value="NZ_HG322950.1"/>
</dbReference>